<dbReference type="EMBL" id="JARKIE010000383">
    <property type="protein sequence ID" value="KAJ7648162.1"/>
    <property type="molecule type" value="Genomic_DNA"/>
</dbReference>
<feature type="compositionally biased region" description="Low complexity" evidence="1">
    <location>
        <begin position="187"/>
        <end position="200"/>
    </location>
</feature>
<proteinExistence type="predicted"/>
<feature type="region of interest" description="Disordered" evidence="1">
    <location>
        <begin position="180"/>
        <end position="285"/>
    </location>
</feature>
<sequence length="497" mass="53089">MERVHAARGAGGLWRDAHVLEGVHRQWLRLLRAAACDDRAACVEWSLTLGYLTGVENQVMLDAHVDSLTLLATPFKRGTPQPFAFGQGTAWADATAQIRAQIPVMLQHRLTPPPRETYSLNRKLSWAFLLSGAAGRHGRHARDLGSRRLEGCDHCGSPPTFGYSVERWLPSVPEGPGYNTSPAAVNPFSSPTTSLTSPGTHTEHSCMSSDTSSSPHGAGTLAPAPLSKDQARHISPSPLGTADANVSLPAAPFPASSAPTPGTKAVKRGDGRGDERCGEAEEGAQAAPRLGMAHTYFSNALSPLFYPPSELVCPPARWLSPDAAPGPNSSVVIVITVTFDNESRHPRCIEATSEGSDFATVNPWYLKPMVQALVALLDAAARVTQLQLAKLDTDINTPAHGYYSPSALQAATSHGTSRLCASSSPPPQTPTRPRATTRSPRSCVDTRPQRGWLWSCTEARVLTRRTSMHRAVATRSVAAEPGNLGVVRRLLEVGADL</sequence>
<evidence type="ECO:0000313" key="2">
    <source>
        <dbReference type="EMBL" id="KAJ7648162.1"/>
    </source>
</evidence>
<feature type="compositionally biased region" description="Low complexity" evidence="1">
    <location>
        <begin position="249"/>
        <end position="259"/>
    </location>
</feature>
<evidence type="ECO:0000256" key="1">
    <source>
        <dbReference type="SAM" id="MobiDB-lite"/>
    </source>
</evidence>
<name>A0AAD7CHA6_MYCRO</name>
<dbReference type="Proteomes" id="UP001221757">
    <property type="component" value="Unassembled WGS sequence"/>
</dbReference>
<feature type="compositionally biased region" description="Low complexity" evidence="1">
    <location>
        <begin position="431"/>
        <end position="442"/>
    </location>
</feature>
<dbReference type="AlphaFoldDB" id="A0AAD7CHA6"/>
<dbReference type="PANTHER" id="PTHR43851:SF3">
    <property type="entry name" value="COENZYME Q8"/>
    <property type="match status" value="1"/>
</dbReference>
<evidence type="ECO:0000313" key="3">
    <source>
        <dbReference type="Proteomes" id="UP001221757"/>
    </source>
</evidence>
<gene>
    <name evidence="2" type="ORF">B0H17DRAFT_1215705</name>
</gene>
<feature type="compositionally biased region" description="Basic and acidic residues" evidence="1">
    <location>
        <begin position="267"/>
        <end position="279"/>
    </location>
</feature>
<dbReference type="GO" id="GO:0006744">
    <property type="term" value="P:ubiquinone biosynthetic process"/>
    <property type="evidence" value="ECO:0007669"/>
    <property type="project" value="TreeGrafter"/>
</dbReference>
<keyword evidence="3" id="KW-1185">Reference proteome</keyword>
<accession>A0AAD7CHA6</accession>
<comment type="caution">
    <text evidence="2">The sequence shown here is derived from an EMBL/GenBank/DDBJ whole genome shotgun (WGS) entry which is preliminary data.</text>
</comment>
<reference evidence="2" key="1">
    <citation type="submission" date="2023-03" db="EMBL/GenBank/DDBJ databases">
        <title>Massive genome expansion in bonnet fungi (Mycena s.s.) driven by repeated elements and novel gene families across ecological guilds.</title>
        <authorList>
            <consortium name="Lawrence Berkeley National Laboratory"/>
            <person name="Harder C.B."/>
            <person name="Miyauchi S."/>
            <person name="Viragh M."/>
            <person name="Kuo A."/>
            <person name="Thoen E."/>
            <person name="Andreopoulos B."/>
            <person name="Lu D."/>
            <person name="Skrede I."/>
            <person name="Drula E."/>
            <person name="Henrissat B."/>
            <person name="Morin E."/>
            <person name="Kohler A."/>
            <person name="Barry K."/>
            <person name="LaButti K."/>
            <person name="Morin E."/>
            <person name="Salamov A."/>
            <person name="Lipzen A."/>
            <person name="Mereny Z."/>
            <person name="Hegedus B."/>
            <person name="Baldrian P."/>
            <person name="Stursova M."/>
            <person name="Weitz H."/>
            <person name="Taylor A."/>
            <person name="Grigoriev I.V."/>
            <person name="Nagy L.G."/>
            <person name="Martin F."/>
            <person name="Kauserud H."/>
        </authorList>
    </citation>
    <scope>NUCLEOTIDE SEQUENCE</scope>
    <source>
        <strain evidence="2">CBHHK067</strain>
    </source>
</reference>
<dbReference type="PANTHER" id="PTHR43851">
    <property type="match status" value="1"/>
</dbReference>
<feature type="compositionally biased region" description="Polar residues" evidence="1">
    <location>
        <begin position="205"/>
        <end position="215"/>
    </location>
</feature>
<dbReference type="InterPro" id="IPR051409">
    <property type="entry name" value="Atypical_kinase_ADCK"/>
</dbReference>
<organism evidence="2 3">
    <name type="scientific">Mycena rosella</name>
    <name type="common">Pink bonnet</name>
    <name type="synonym">Agaricus rosellus</name>
    <dbReference type="NCBI Taxonomy" id="1033263"/>
    <lineage>
        <taxon>Eukaryota</taxon>
        <taxon>Fungi</taxon>
        <taxon>Dikarya</taxon>
        <taxon>Basidiomycota</taxon>
        <taxon>Agaricomycotina</taxon>
        <taxon>Agaricomycetes</taxon>
        <taxon>Agaricomycetidae</taxon>
        <taxon>Agaricales</taxon>
        <taxon>Marasmiineae</taxon>
        <taxon>Mycenaceae</taxon>
        <taxon>Mycena</taxon>
    </lineage>
</organism>
<protein>
    <submittedName>
        <fullName evidence="2">Uncharacterized protein</fullName>
    </submittedName>
</protein>
<feature type="region of interest" description="Disordered" evidence="1">
    <location>
        <begin position="414"/>
        <end position="444"/>
    </location>
</feature>